<gene>
    <name evidence="3" type="ORF">Ocin01_02646</name>
</gene>
<dbReference type="InterPro" id="IPR004012">
    <property type="entry name" value="Run_dom"/>
</dbReference>
<comment type="caution">
    <text evidence="3">The sequence shown here is derived from an EMBL/GenBank/DDBJ whole genome shotgun (WGS) entry which is preliminary data.</text>
</comment>
<dbReference type="SUPFAM" id="SSF50156">
    <property type="entry name" value="PDZ domain-like"/>
    <property type="match status" value="1"/>
</dbReference>
<protein>
    <recommendedName>
        <fullName evidence="2">RUN domain-containing protein</fullName>
    </recommendedName>
</protein>
<dbReference type="AlphaFoldDB" id="A0A1D2NG03"/>
<dbReference type="SUPFAM" id="SSF140741">
    <property type="entry name" value="RUN domain-like"/>
    <property type="match status" value="1"/>
</dbReference>
<evidence type="ECO:0000256" key="1">
    <source>
        <dbReference type="SAM" id="MobiDB-lite"/>
    </source>
</evidence>
<dbReference type="OrthoDB" id="9044749at2759"/>
<evidence type="ECO:0000313" key="4">
    <source>
        <dbReference type="Proteomes" id="UP000094527"/>
    </source>
</evidence>
<dbReference type="STRING" id="48709.A0A1D2NG03"/>
<feature type="compositionally biased region" description="Basic and acidic residues" evidence="1">
    <location>
        <begin position="422"/>
        <end position="439"/>
    </location>
</feature>
<feature type="region of interest" description="Disordered" evidence="1">
    <location>
        <begin position="414"/>
        <end position="447"/>
    </location>
</feature>
<dbReference type="CDD" id="cd17682">
    <property type="entry name" value="RUN_RUFY4_like"/>
    <property type="match status" value="1"/>
</dbReference>
<dbReference type="Gene3D" id="1.20.58.900">
    <property type="match status" value="1"/>
</dbReference>
<evidence type="ECO:0000259" key="2">
    <source>
        <dbReference type="PROSITE" id="PS50826"/>
    </source>
</evidence>
<dbReference type="Proteomes" id="UP000094527">
    <property type="component" value="Unassembled WGS sequence"/>
</dbReference>
<sequence length="458" mass="52291">MTLSDPLLKELKGHIGGLIASRPGPYTDDDEGVFLICHALESIFLKGLIRHDGFTPWRTDCFQWFHQLVRKYNKVLPLTFRGVFDDIMNDRKARTNSGKTRLLIRHCLKRKCLHTPVQYHVENQDYDDSTLRVNYNPNASVLGHEILSQIFLSLVLQLSNYDFNFDLTNSSFLDESWQIPKLFKTELVPCDKLGLTLGFPMGFAVIVKILDHSVAAEFSGKIEVGDIMDEFNGTPVRHFYGSKIEGLFRKCKKKPFKITFIKSKDSETGQIFLPAIKLYRVLGMDPELLNYPEPAYRRRATKSLENTEFDMGSTNSESDIDNESILDRLQERDTNAKSSKRKPEVQEQLINVEVEVEKQSEQTDSENAVVNSNYLDLLSSLVDTTSSNLDLLTSDAPLIPDLMSEDLPAQLILESDENGESNSRRKEDEGIGEQSRESYYDNSTKPCQYYDDTHPFLV</sequence>
<name>A0A1D2NG03_ORCCI</name>
<feature type="domain" description="RUN" evidence="2">
    <location>
        <begin position="27"/>
        <end position="170"/>
    </location>
</feature>
<dbReference type="PANTHER" id="PTHR46753:SF3">
    <property type="entry name" value="PDZ DOMAIN-CONTAINING PROTEIN"/>
    <property type="match status" value="1"/>
</dbReference>
<dbReference type="InterPro" id="IPR036034">
    <property type="entry name" value="PDZ_sf"/>
</dbReference>
<dbReference type="InterPro" id="IPR037213">
    <property type="entry name" value="Run_dom_sf"/>
</dbReference>
<dbReference type="EMBL" id="LJIJ01000057">
    <property type="protein sequence ID" value="ODN04025.1"/>
    <property type="molecule type" value="Genomic_DNA"/>
</dbReference>
<dbReference type="PANTHER" id="PTHR46753">
    <property type="entry name" value="FYVE AND COILED-COIL DOMAIN-CONTAINING PROTEIN 1"/>
    <property type="match status" value="1"/>
</dbReference>
<dbReference type="Pfam" id="PF02759">
    <property type="entry name" value="RUN"/>
    <property type="match status" value="1"/>
</dbReference>
<dbReference type="OMA" id="LIRHDGF"/>
<dbReference type="PROSITE" id="PS50826">
    <property type="entry name" value="RUN"/>
    <property type="match status" value="1"/>
</dbReference>
<keyword evidence="4" id="KW-1185">Reference proteome</keyword>
<organism evidence="3 4">
    <name type="scientific">Orchesella cincta</name>
    <name type="common">Springtail</name>
    <name type="synonym">Podura cincta</name>
    <dbReference type="NCBI Taxonomy" id="48709"/>
    <lineage>
        <taxon>Eukaryota</taxon>
        <taxon>Metazoa</taxon>
        <taxon>Ecdysozoa</taxon>
        <taxon>Arthropoda</taxon>
        <taxon>Hexapoda</taxon>
        <taxon>Collembola</taxon>
        <taxon>Entomobryomorpha</taxon>
        <taxon>Entomobryoidea</taxon>
        <taxon>Orchesellidae</taxon>
        <taxon>Orchesellinae</taxon>
        <taxon>Orchesella</taxon>
    </lineage>
</organism>
<proteinExistence type="predicted"/>
<reference evidence="3 4" key="1">
    <citation type="journal article" date="2016" name="Genome Biol. Evol.">
        <title>Gene Family Evolution Reflects Adaptation to Soil Environmental Stressors in the Genome of the Collembolan Orchesella cincta.</title>
        <authorList>
            <person name="Faddeeva-Vakhrusheva A."/>
            <person name="Derks M.F."/>
            <person name="Anvar S.Y."/>
            <person name="Agamennone V."/>
            <person name="Suring W."/>
            <person name="Smit S."/>
            <person name="van Straalen N.M."/>
            <person name="Roelofs D."/>
        </authorList>
    </citation>
    <scope>NUCLEOTIDE SEQUENCE [LARGE SCALE GENOMIC DNA]</scope>
    <source>
        <tissue evidence="3">Mixed pool</tissue>
    </source>
</reference>
<evidence type="ECO:0000313" key="3">
    <source>
        <dbReference type="EMBL" id="ODN04025.1"/>
    </source>
</evidence>
<accession>A0A1D2NG03</accession>